<dbReference type="PANTHER" id="PTHR34512">
    <property type="entry name" value="CELL SURFACE PROTEIN"/>
    <property type="match status" value="1"/>
</dbReference>
<reference evidence="1" key="1">
    <citation type="submission" date="2018-05" db="EMBL/GenBank/DDBJ databases">
        <authorList>
            <person name="Lanie J.A."/>
            <person name="Ng W.-L."/>
            <person name="Kazmierczak K.M."/>
            <person name="Andrzejewski T.M."/>
            <person name="Davidsen T.M."/>
            <person name="Wayne K.J."/>
            <person name="Tettelin H."/>
            <person name="Glass J.I."/>
            <person name="Rusch D."/>
            <person name="Podicherti R."/>
            <person name="Tsui H.-C.T."/>
            <person name="Winkler M.E."/>
        </authorList>
    </citation>
    <scope>NUCLEOTIDE SEQUENCE</scope>
</reference>
<dbReference type="Gene3D" id="2.130.10.10">
    <property type="entry name" value="YVTN repeat-like/Quinoprotein amine dehydrogenase"/>
    <property type="match status" value="1"/>
</dbReference>
<dbReference type="PANTHER" id="PTHR34512:SF30">
    <property type="entry name" value="OUTER MEMBRANE PROTEIN ASSEMBLY FACTOR BAMB"/>
    <property type="match status" value="1"/>
</dbReference>
<proteinExistence type="predicted"/>
<accession>A0A382YKZ5</accession>
<dbReference type="InterPro" id="IPR015943">
    <property type="entry name" value="WD40/YVTN_repeat-like_dom_sf"/>
</dbReference>
<dbReference type="InterPro" id="IPR011047">
    <property type="entry name" value="Quinoprotein_ADH-like_sf"/>
</dbReference>
<evidence type="ECO:0008006" key="2">
    <source>
        <dbReference type="Google" id="ProtNLM"/>
    </source>
</evidence>
<gene>
    <name evidence="1" type="ORF">METZ01_LOCUS436787</name>
</gene>
<name>A0A382YKZ5_9ZZZZ</name>
<feature type="non-terminal residue" evidence="1">
    <location>
        <position position="1"/>
    </location>
</feature>
<sequence>IRPGGKGTINLKTGAVDKSIAWRQPKAAPYNPSTLVYKDLLYVLYDFGFFACFDAKTGAEIYGKVRVRERERTPFTSSPWAYGDKVFCLSEDGDCFVYKAGRKHELLRVNKLDELCMATPGMARGSLFIRTASRLYRISE</sequence>
<organism evidence="1">
    <name type="scientific">marine metagenome</name>
    <dbReference type="NCBI Taxonomy" id="408172"/>
    <lineage>
        <taxon>unclassified sequences</taxon>
        <taxon>metagenomes</taxon>
        <taxon>ecological metagenomes</taxon>
    </lineage>
</organism>
<dbReference type="SUPFAM" id="SSF50998">
    <property type="entry name" value="Quinoprotein alcohol dehydrogenase-like"/>
    <property type="match status" value="1"/>
</dbReference>
<dbReference type="EMBL" id="UINC01176690">
    <property type="protein sequence ID" value="SVD83933.1"/>
    <property type="molecule type" value="Genomic_DNA"/>
</dbReference>
<protein>
    <recommendedName>
        <fullName evidence="2">Serine/threonine protein kinase</fullName>
    </recommendedName>
</protein>
<dbReference type="AlphaFoldDB" id="A0A382YKZ5"/>
<evidence type="ECO:0000313" key="1">
    <source>
        <dbReference type="EMBL" id="SVD83933.1"/>
    </source>
</evidence>